<evidence type="ECO:0000259" key="2">
    <source>
        <dbReference type="Pfam" id="PF04608"/>
    </source>
</evidence>
<dbReference type="InterPro" id="IPR036681">
    <property type="entry name" value="PgpA-like_sf"/>
</dbReference>
<feature type="transmembrane region" description="Helical" evidence="1">
    <location>
        <begin position="174"/>
        <end position="197"/>
    </location>
</feature>
<accession>A0A2A2AZ69</accession>
<evidence type="ECO:0000256" key="1">
    <source>
        <dbReference type="SAM" id="Phobius"/>
    </source>
</evidence>
<reference evidence="3 4" key="1">
    <citation type="submission" date="2017-08" db="EMBL/GenBank/DDBJ databases">
        <title>WGS of Clinical strains of the CDC Group NO-1 linked to zoonotic infections in humans.</title>
        <authorList>
            <person name="Bernier A.-M."/>
            <person name="Bernard K."/>
        </authorList>
    </citation>
    <scope>NUCLEOTIDE SEQUENCE [LARGE SCALE GENOMIC DNA]</scope>
    <source>
        <strain evidence="3 4">NML120219</strain>
    </source>
</reference>
<sequence length="198" mass="21896">MEHQQSGQHLPLPSVAHAFAIQSIVMSSTSRTTSVFPLGDKLSARLARAIALGLGCGRIPVSPGTMGTLAAWLSYALLLARAPDALLAWFFVAALLIGWWACERTARMLGSEDPGCIVWDEILAFWLVLWVLGPSSFWLQLLAFGLFRFFDIVKPQPVRWADRAFKGQGWRGAWGILWDDLVAAFCTLLLLALGVHWF</sequence>
<protein>
    <submittedName>
        <fullName evidence="3">Phosphatidylglycerophosphatase A</fullName>
    </submittedName>
</protein>
<dbReference type="Pfam" id="PF04608">
    <property type="entry name" value="PgpA"/>
    <property type="match status" value="1"/>
</dbReference>
<dbReference type="PANTHER" id="PTHR36305">
    <property type="entry name" value="PHOSPHATIDYLGLYCEROPHOSPHATASE A"/>
    <property type="match status" value="1"/>
</dbReference>
<keyword evidence="1" id="KW-1133">Transmembrane helix</keyword>
<dbReference type="EMBL" id="NSJE01000007">
    <property type="protein sequence ID" value="PAT43067.1"/>
    <property type="molecule type" value="Genomic_DNA"/>
</dbReference>
<dbReference type="CDD" id="cd06971">
    <property type="entry name" value="PgpA"/>
    <property type="match status" value="1"/>
</dbReference>
<dbReference type="GO" id="GO:0006629">
    <property type="term" value="P:lipid metabolic process"/>
    <property type="evidence" value="ECO:0007669"/>
    <property type="project" value="InterPro"/>
</dbReference>
<keyword evidence="1" id="KW-0472">Membrane</keyword>
<name>A0A2A2AZ69_9BURK</name>
<feature type="domain" description="YutG/PgpA" evidence="2">
    <location>
        <begin position="50"/>
        <end position="193"/>
    </location>
</feature>
<comment type="caution">
    <text evidence="3">The sequence shown here is derived from an EMBL/GenBank/DDBJ whole genome shotgun (WGS) entry which is preliminary data.</text>
</comment>
<dbReference type="SUPFAM" id="SSF101307">
    <property type="entry name" value="YutG-like"/>
    <property type="match status" value="1"/>
</dbReference>
<evidence type="ECO:0000313" key="3">
    <source>
        <dbReference type="EMBL" id="PAT43067.1"/>
    </source>
</evidence>
<dbReference type="AlphaFoldDB" id="A0A2A2AZ69"/>
<dbReference type="PANTHER" id="PTHR36305:SF1">
    <property type="entry name" value="PHOSPHATIDYLGLYCEROPHOSPHATASE A"/>
    <property type="match status" value="1"/>
</dbReference>
<dbReference type="InterPro" id="IPR026037">
    <property type="entry name" value="PgpA"/>
</dbReference>
<gene>
    <name evidence="3" type="ORF">CK621_05915</name>
</gene>
<evidence type="ECO:0000313" key="4">
    <source>
        <dbReference type="Proteomes" id="UP000218439"/>
    </source>
</evidence>
<organism evidence="3 4">
    <name type="scientific">Vandammella animalimorsus</name>
    <dbReference type="NCBI Taxonomy" id="2029117"/>
    <lineage>
        <taxon>Bacteria</taxon>
        <taxon>Pseudomonadati</taxon>
        <taxon>Pseudomonadota</taxon>
        <taxon>Betaproteobacteria</taxon>
        <taxon>Burkholderiales</taxon>
        <taxon>Comamonadaceae</taxon>
        <taxon>Vandammella</taxon>
    </lineage>
</organism>
<keyword evidence="1" id="KW-0812">Transmembrane</keyword>
<proteinExistence type="predicted"/>
<feature type="transmembrane region" description="Helical" evidence="1">
    <location>
        <begin position="49"/>
        <end position="73"/>
    </location>
</feature>
<dbReference type="InterPro" id="IPR007686">
    <property type="entry name" value="YutG/PgpA"/>
</dbReference>
<dbReference type="GO" id="GO:0008962">
    <property type="term" value="F:phosphatidylglycerophosphatase activity"/>
    <property type="evidence" value="ECO:0007669"/>
    <property type="project" value="InterPro"/>
</dbReference>
<dbReference type="Proteomes" id="UP000218439">
    <property type="component" value="Unassembled WGS sequence"/>
</dbReference>
<feature type="transmembrane region" description="Helical" evidence="1">
    <location>
        <begin position="85"/>
        <end position="102"/>
    </location>
</feature>